<dbReference type="STRING" id="1122189.SAMN02745165_02474"/>
<dbReference type="OrthoDB" id="186379at2"/>
<dbReference type="SUPFAM" id="SSF53850">
    <property type="entry name" value="Periplasmic binding protein-like II"/>
    <property type="match status" value="1"/>
</dbReference>
<dbReference type="InterPro" id="IPR052738">
    <property type="entry name" value="ABC-Tungstate_binding"/>
</dbReference>
<dbReference type="PANTHER" id="PTHR37945">
    <property type="entry name" value="EXTRACELLULAR TUNGSTATE BINDING PROTEIN"/>
    <property type="match status" value="1"/>
</dbReference>
<organism evidence="3 4">
    <name type="scientific">Malonomonas rubra DSM 5091</name>
    <dbReference type="NCBI Taxonomy" id="1122189"/>
    <lineage>
        <taxon>Bacteria</taxon>
        <taxon>Pseudomonadati</taxon>
        <taxon>Thermodesulfobacteriota</taxon>
        <taxon>Desulfuromonadia</taxon>
        <taxon>Desulfuromonadales</taxon>
        <taxon>Geopsychrobacteraceae</taxon>
        <taxon>Malonomonas</taxon>
    </lineage>
</organism>
<gene>
    <name evidence="3" type="ORF">SAMN02745165_02474</name>
</gene>
<feature type="chain" id="PRO_5013110552" evidence="1">
    <location>
        <begin position="23"/>
        <end position="266"/>
    </location>
</feature>
<keyword evidence="1" id="KW-0732">Signal</keyword>
<feature type="signal peptide" evidence="1">
    <location>
        <begin position="1"/>
        <end position="22"/>
    </location>
</feature>
<evidence type="ECO:0000259" key="2">
    <source>
        <dbReference type="Pfam" id="PF12849"/>
    </source>
</evidence>
<dbReference type="AlphaFoldDB" id="A0A1M6JQP3"/>
<accession>A0A1M6JQP3</accession>
<sequence>MKALRIVVILSCLIALATSAIAAERLRLATTTSTENSGLLAELLPPFEKANDCVVDVIAVGTGKAIKLGETGDVDVIMVHARSKEDKFVNEGYGIDRRDIMYNDFVILGPESDPAELKGCTDAAAGMAGIADSKSTFVSRGDDSGTHSREKQLWKKAGVTPAGDWYLEAGRGMGEVIVMAGERQGYTLSDRGTYIAYSEKTPLKIVLEGDAGLFNPYGAIMVNPAKHPHVKKDLAKKFLDYLVSDEAKKLITGFRKGGKQLFYVEK</sequence>
<dbReference type="Pfam" id="PF12849">
    <property type="entry name" value="PBP_like_2"/>
    <property type="match status" value="1"/>
</dbReference>
<dbReference type="RefSeq" id="WP_072909053.1">
    <property type="nucleotide sequence ID" value="NZ_FQZT01000009.1"/>
</dbReference>
<reference evidence="3 4" key="1">
    <citation type="submission" date="2016-11" db="EMBL/GenBank/DDBJ databases">
        <authorList>
            <person name="Jaros S."/>
            <person name="Januszkiewicz K."/>
            <person name="Wedrychowicz H."/>
        </authorList>
    </citation>
    <scope>NUCLEOTIDE SEQUENCE [LARGE SCALE GENOMIC DNA]</scope>
    <source>
        <strain evidence="3 4">DSM 5091</strain>
    </source>
</reference>
<dbReference type="InterPro" id="IPR024370">
    <property type="entry name" value="PBP_domain"/>
</dbReference>
<name>A0A1M6JQP3_MALRU</name>
<dbReference type="Gene3D" id="3.40.190.10">
    <property type="entry name" value="Periplasmic binding protein-like II"/>
    <property type="match status" value="2"/>
</dbReference>
<evidence type="ECO:0000313" key="4">
    <source>
        <dbReference type="Proteomes" id="UP000184171"/>
    </source>
</evidence>
<evidence type="ECO:0000256" key="1">
    <source>
        <dbReference type="SAM" id="SignalP"/>
    </source>
</evidence>
<protein>
    <submittedName>
        <fullName evidence="3">Tungstate transport system substrate-binding protein</fullName>
    </submittedName>
</protein>
<dbReference type="PANTHER" id="PTHR37945:SF1">
    <property type="entry name" value="EXTRACELLULAR TUNGSTATE BINDING PROTEIN"/>
    <property type="match status" value="1"/>
</dbReference>
<evidence type="ECO:0000313" key="3">
    <source>
        <dbReference type="EMBL" id="SHJ48923.1"/>
    </source>
</evidence>
<feature type="domain" description="PBP" evidence="2">
    <location>
        <begin position="27"/>
        <end position="246"/>
    </location>
</feature>
<dbReference type="EMBL" id="FQZT01000009">
    <property type="protein sequence ID" value="SHJ48923.1"/>
    <property type="molecule type" value="Genomic_DNA"/>
</dbReference>
<proteinExistence type="predicted"/>
<dbReference type="Proteomes" id="UP000184171">
    <property type="component" value="Unassembled WGS sequence"/>
</dbReference>
<keyword evidence="4" id="KW-1185">Reference proteome</keyword>